<dbReference type="InterPro" id="IPR039353">
    <property type="entry name" value="TF_Adf1"/>
</dbReference>
<evidence type="ECO:0000256" key="1">
    <source>
        <dbReference type="SAM" id="MobiDB-lite"/>
    </source>
</evidence>
<sequence length="340" mass="38934">MASNTSSINAVEASTCGVCMSKVNKNEIFNHKCVQHWYSITIDTNAKMFYPTNQKGEYLAKVICDNQEQLALINNKPNSQFSFKEVIRMNKEVEAESDLPTNDCYISENDSQQSFSTTLDKSALEEMLIEEVRNRPPLYDYKLPLSARGWHKIAELWKEISDALHGLLSPEDAKKRWKSLKDTYSKAVAEEKKPSGSARSCSQKTWKHFEAMSFLRSVSRSRNSISNLTVPIIESNRNLLEENSSDNMEKRKNTEDEPPAKHRAKAHDDLSSSINRIAKAFCNKDNNPVINLPKLSEIDALDGMFIYIKQRLLKLSQEKQNMLLMKFQQDIAKEEQNQRG</sequence>
<evidence type="ECO:0000313" key="3">
    <source>
        <dbReference type="Proteomes" id="UP000504618"/>
    </source>
</evidence>
<dbReference type="InterPro" id="IPR006578">
    <property type="entry name" value="MADF-dom"/>
</dbReference>
<dbReference type="RefSeq" id="XP_024890214.1">
    <property type="nucleotide sequence ID" value="XM_025034446.1"/>
</dbReference>
<keyword evidence="3" id="KW-1185">Reference proteome</keyword>
<name>A0A6J1R5C1_9HYME</name>
<dbReference type="PANTHER" id="PTHR12243">
    <property type="entry name" value="MADF DOMAIN TRANSCRIPTION FACTOR"/>
    <property type="match status" value="1"/>
</dbReference>
<dbReference type="Proteomes" id="UP000504618">
    <property type="component" value="Unplaced"/>
</dbReference>
<dbReference type="Pfam" id="PF10545">
    <property type="entry name" value="MADF_DNA_bdg"/>
    <property type="match status" value="1"/>
</dbReference>
<dbReference type="GeneID" id="112466382"/>
<feature type="compositionally biased region" description="Basic and acidic residues" evidence="1">
    <location>
        <begin position="247"/>
        <end position="270"/>
    </location>
</feature>
<reference evidence="4" key="1">
    <citation type="submission" date="2025-08" db="UniProtKB">
        <authorList>
            <consortium name="RefSeq"/>
        </authorList>
    </citation>
    <scope>IDENTIFICATION</scope>
    <source>
        <tissue evidence="4">Whole body</tissue>
    </source>
</reference>
<feature type="region of interest" description="Disordered" evidence="1">
    <location>
        <begin position="239"/>
        <end position="270"/>
    </location>
</feature>
<feature type="domain" description="MADF" evidence="2">
    <location>
        <begin position="127"/>
        <end position="220"/>
    </location>
</feature>
<dbReference type="AlphaFoldDB" id="A0A6J1R5C1"/>
<dbReference type="PANTHER" id="PTHR12243:SF67">
    <property type="entry name" value="COREPRESSOR OF PANGOLIN, ISOFORM A-RELATED"/>
    <property type="match status" value="1"/>
</dbReference>
<dbReference type="SMART" id="SM00595">
    <property type="entry name" value="MADF"/>
    <property type="match status" value="1"/>
</dbReference>
<accession>A0A6J1R5C1</accession>
<dbReference type="GO" id="GO:0005634">
    <property type="term" value="C:nucleus"/>
    <property type="evidence" value="ECO:0007669"/>
    <property type="project" value="TreeGrafter"/>
</dbReference>
<proteinExistence type="predicted"/>
<protein>
    <submittedName>
        <fullName evidence="4">Uncharacterized protein LOC112466382</fullName>
    </submittedName>
</protein>
<evidence type="ECO:0000313" key="4">
    <source>
        <dbReference type="RefSeq" id="XP_024890214.1"/>
    </source>
</evidence>
<organism evidence="3 4">
    <name type="scientific">Temnothorax curvispinosus</name>
    <dbReference type="NCBI Taxonomy" id="300111"/>
    <lineage>
        <taxon>Eukaryota</taxon>
        <taxon>Metazoa</taxon>
        <taxon>Ecdysozoa</taxon>
        <taxon>Arthropoda</taxon>
        <taxon>Hexapoda</taxon>
        <taxon>Insecta</taxon>
        <taxon>Pterygota</taxon>
        <taxon>Neoptera</taxon>
        <taxon>Endopterygota</taxon>
        <taxon>Hymenoptera</taxon>
        <taxon>Apocrita</taxon>
        <taxon>Aculeata</taxon>
        <taxon>Formicoidea</taxon>
        <taxon>Formicidae</taxon>
        <taxon>Myrmicinae</taxon>
        <taxon>Temnothorax</taxon>
    </lineage>
</organism>
<dbReference type="GO" id="GO:0006357">
    <property type="term" value="P:regulation of transcription by RNA polymerase II"/>
    <property type="evidence" value="ECO:0007669"/>
    <property type="project" value="TreeGrafter"/>
</dbReference>
<gene>
    <name evidence="4" type="primary">LOC112466382</name>
</gene>
<evidence type="ECO:0000259" key="2">
    <source>
        <dbReference type="PROSITE" id="PS51029"/>
    </source>
</evidence>
<dbReference type="PROSITE" id="PS51029">
    <property type="entry name" value="MADF"/>
    <property type="match status" value="1"/>
</dbReference>
<dbReference type="OrthoDB" id="7552312at2759"/>
<dbReference type="GO" id="GO:0005667">
    <property type="term" value="C:transcription regulator complex"/>
    <property type="evidence" value="ECO:0007669"/>
    <property type="project" value="TreeGrafter"/>
</dbReference>